<comment type="cofactor">
    <cofactor evidence="1">
        <name>Mn(2+)</name>
        <dbReference type="ChEBI" id="CHEBI:29035"/>
    </cofactor>
</comment>
<evidence type="ECO:0000256" key="3">
    <source>
        <dbReference type="ARBA" id="ARBA00022723"/>
    </source>
</evidence>
<dbReference type="Proteomes" id="UP000436088">
    <property type="component" value="Unassembled WGS sequence"/>
</dbReference>
<keyword evidence="6" id="KW-0464">Manganese</keyword>
<evidence type="ECO:0000256" key="6">
    <source>
        <dbReference type="ARBA" id="ARBA00023211"/>
    </source>
</evidence>
<reference evidence="7" key="1">
    <citation type="submission" date="2019-09" db="EMBL/GenBank/DDBJ databases">
        <title>Draft genome information of white flower Hibiscus syriacus.</title>
        <authorList>
            <person name="Kim Y.-M."/>
        </authorList>
    </citation>
    <scope>NUCLEOTIDE SEQUENCE [LARGE SCALE GENOMIC DNA]</scope>
    <source>
        <strain evidence="7">YM2019G1</strain>
    </source>
</reference>
<dbReference type="InterPro" id="IPR015797">
    <property type="entry name" value="NUDIX_hydrolase-like_dom_sf"/>
</dbReference>
<dbReference type="GO" id="GO:0010945">
    <property type="term" value="F:coenzyme A diphosphatase activity"/>
    <property type="evidence" value="ECO:0007669"/>
    <property type="project" value="InterPro"/>
</dbReference>
<accession>A0A6A2YHJ5</accession>
<organism evidence="7 8">
    <name type="scientific">Hibiscus syriacus</name>
    <name type="common">Rose of Sharon</name>
    <dbReference type="NCBI Taxonomy" id="106335"/>
    <lineage>
        <taxon>Eukaryota</taxon>
        <taxon>Viridiplantae</taxon>
        <taxon>Streptophyta</taxon>
        <taxon>Embryophyta</taxon>
        <taxon>Tracheophyta</taxon>
        <taxon>Spermatophyta</taxon>
        <taxon>Magnoliopsida</taxon>
        <taxon>eudicotyledons</taxon>
        <taxon>Gunneridae</taxon>
        <taxon>Pentapetalae</taxon>
        <taxon>rosids</taxon>
        <taxon>malvids</taxon>
        <taxon>Malvales</taxon>
        <taxon>Malvaceae</taxon>
        <taxon>Malvoideae</taxon>
        <taxon>Hibiscus</taxon>
    </lineage>
</organism>
<comment type="cofactor">
    <cofactor evidence="2">
        <name>Mg(2+)</name>
        <dbReference type="ChEBI" id="CHEBI:18420"/>
    </cofactor>
</comment>
<dbReference type="Gene3D" id="3.90.79.10">
    <property type="entry name" value="Nucleoside Triphosphate Pyrophosphohydrolase"/>
    <property type="match status" value="1"/>
</dbReference>
<evidence type="ECO:0000313" key="7">
    <source>
        <dbReference type="EMBL" id="KAE8674254.1"/>
    </source>
</evidence>
<evidence type="ECO:0000256" key="5">
    <source>
        <dbReference type="ARBA" id="ARBA00022842"/>
    </source>
</evidence>
<keyword evidence="4 7" id="KW-0378">Hydrolase</keyword>
<name>A0A6A2YHJ5_HIBSY</name>
<sequence length="197" mass="22034">MASSTSFLNGGSSSFPSQRLLALAQQLRHYKAPPSSLDDNVEQMIQEAAGEVVQKPEKFRPKKAAVLICLFEGDDGDLRVILTKRAAKEEIGLDPSLVKVVAVLESFLSKPKPNPTEVDAVFDAPLEMFIKDENRNAEEREMMGEKYLLHFFDYETEDKKYLIWGLTARILIRAASVVYQLPPAFLEAGTESQVRIS</sequence>
<dbReference type="EMBL" id="VEPZ02001421">
    <property type="protein sequence ID" value="KAE8674254.1"/>
    <property type="molecule type" value="Genomic_DNA"/>
</dbReference>
<comment type="caution">
    <text evidence="7">The sequence shown here is derived from an EMBL/GenBank/DDBJ whole genome shotgun (WGS) entry which is preliminary data.</text>
</comment>
<keyword evidence="8" id="KW-1185">Reference proteome</keyword>
<evidence type="ECO:0000256" key="1">
    <source>
        <dbReference type="ARBA" id="ARBA00001936"/>
    </source>
</evidence>
<evidence type="ECO:0000256" key="4">
    <source>
        <dbReference type="ARBA" id="ARBA00022801"/>
    </source>
</evidence>
<dbReference type="CDD" id="cd03426">
    <property type="entry name" value="NUDIX_CoAse_Nudt7"/>
    <property type="match status" value="1"/>
</dbReference>
<evidence type="ECO:0000256" key="2">
    <source>
        <dbReference type="ARBA" id="ARBA00001946"/>
    </source>
</evidence>
<keyword evidence="5" id="KW-0460">Magnesium</keyword>
<dbReference type="PANTHER" id="PTHR12992:SF24">
    <property type="entry name" value="PEROXISOMAL COENZYME A DIPHOSPHATASE NUDT7"/>
    <property type="match status" value="1"/>
</dbReference>
<dbReference type="GO" id="GO:0015938">
    <property type="term" value="P:coenzyme A catabolic process"/>
    <property type="evidence" value="ECO:0007669"/>
    <property type="project" value="TreeGrafter"/>
</dbReference>
<evidence type="ECO:0000313" key="8">
    <source>
        <dbReference type="Proteomes" id="UP000436088"/>
    </source>
</evidence>
<gene>
    <name evidence="7" type="ORF">F3Y22_tig00111769pilonHSYRG00686</name>
</gene>
<dbReference type="AlphaFoldDB" id="A0A6A2YHJ5"/>
<keyword evidence="3" id="KW-0479">Metal-binding</keyword>
<protein>
    <submittedName>
        <fullName evidence="7">Nudix hydrolase 22</fullName>
    </submittedName>
</protein>
<dbReference type="SUPFAM" id="SSF55811">
    <property type="entry name" value="Nudix"/>
    <property type="match status" value="1"/>
</dbReference>
<dbReference type="PANTHER" id="PTHR12992">
    <property type="entry name" value="NUDIX HYDROLASE"/>
    <property type="match status" value="1"/>
</dbReference>
<proteinExistence type="predicted"/>
<dbReference type="InterPro" id="IPR045121">
    <property type="entry name" value="CoAse"/>
</dbReference>
<dbReference type="GO" id="GO:0046872">
    <property type="term" value="F:metal ion binding"/>
    <property type="evidence" value="ECO:0007669"/>
    <property type="project" value="UniProtKB-KW"/>
</dbReference>